<dbReference type="AlphaFoldDB" id="A0A9N9LPF4"/>
<evidence type="ECO:0000256" key="1">
    <source>
        <dbReference type="SAM" id="MobiDB-lite"/>
    </source>
</evidence>
<organism evidence="2 3">
    <name type="scientific">Hymenoscyphus albidus</name>
    <dbReference type="NCBI Taxonomy" id="595503"/>
    <lineage>
        <taxon>Eukaryota</taxon>
        <taxon>Fungi</taxon>
        <taxon>Dikarya</taxon>
        <taxon>Ascomycota</taxon>
        <taxon>Pezizomycotina</taxon>
        <taxon>Leotiomycetes</taxon>
        <taxon>Helotiales</taxon>
        <taxon>Helotiaceae</taxon>
        <taxon>Hymenoscyphus</taxon>
    </lineage>
</organism>
<comment type="caution">
    <text evidence="2">The sequence shown here is derived from an EMBL/GenBank/DDBJ whole genome shotgun (WGS) entry which is preliminary data.</text>
</comment>
<evidence type="ECO:0000313" key="2">
    <source>
        <dbReference type="EMBL" id="CAG8975186.1"/>
    </source>
</evidence>
<sequence>MSAKCTPMPGYVCVRKPTDALDSKDLIDQIQHGIAQHSTAQHSTAQHSTAQHSTAQHSTAQ</sequence>
<evidence type="ECO:0000313" key="3">
    <source>
        <dbReference type="Proteomes" id="UP000701801"/>
    </source>
</evidence>
<protein>
    <submittedName>
        <fullName evidence="2">Uncharacterized protein</fullName>
    </submittedName>
</protein>
<keyword evidence="3" id="KW-1185">Reference proteome</keyword>
<proteinExistence type="predicted"/>
<feature type="compositionally biased region" description="Polar residues" evidence="1">
    <location>
        <begin position="36"/>
        <end position="61"/>
    </location>
</feature>
<accession>A0A9N9LPF4</accession>
<name>A0A9N9LPF4_9HELO</name>
<gene>
    <name evidence="2" type="ORF">HYALB_00004247</name>
</gene>
<feature type="region of interest" description="Disordered" evidence="1">
    <location>
        <begin position="34"/>
        <end position="61"/>
    </location>
</feature>
<reference evidence="2" key="1">
    <citation type="submission" date="2021-07" db="EMBL/GenBank/DDBJ databases">
        <authorList>
            <person name="Durling M."/>
        </authorList>
    </citation>
    <scope>NUCLEOTIDE SEQUENCE</scope>
</reference>
<dbReference type="OrthoDB" id="5425409at2759"/>
<dbReference type="EMBL" id="CAJVRM010000128">
    <property type="protein sequence ID" value="CAG8975186.1"/>
    <property type="molecule type" value="Genomic_DNA"/>
</dbReference>
<dbReference type="Proteomes" id="UP000701801">
    <property type="component" value="Unassembled WGS sequence"/>
</dbReference>